<accession>A0ABU5SE66</accession>
<dbReference type="RefSeq" id="WP_323255947.1">
    <property type="nucleotide sequence ID" value="NZ_JAYGIM010000002.1"/>
</dbReference>
<dbReference type="Proteomes" id="UP001302222">
    <property type="component" value="Unassembled WGS sequence"/>
</dbReference>
<comment type="caution">
    <text evidence="3">The sequence shown here is derived from an EMBL/GenBank/DDBJ whole genome shotgun (WGS) entry which is preliminary data.</text>
</comment>
<organism evidence="3 4">
    <name type="scientific">Arcicella lustrica</name>
    <dbReference type="NCBI Taxonomy" id="2984196"/>
    <lineage>
        <taxon>Bacteria</taxon>
        <taxon>Pseudomonadati</taxon>
        <taxon>Bacteroidota</taxon>
        <taxon>Cytophagia</taxon>
        <taxon>Cytophagales</taxon>
        <taxon>Flectobacillaceae</taxon>
        <taxon>Arcicella</taxon>
    </lineage>
</organism>
<protein>
    <submittedName>
        <fullName evidence="3">DUF3857 domain-containing protein</fullName>
    </submittedName>
</protein>
<dbReference type="Gene3D" id="2.60.120.1130">
    <property type="match status" value="1"/>
</dbReference>
<keyword evidence="1" id="KW-0732">Signal</keyword>
<reference evidence="3 4" key="1">
    <citation type="submission" date="2023-12" db="EMBL/GenBank/DDBJ databases">
        <title>Novel species of the genus Arcicella isolated from rivers.</title>
        <authorList>
            <person name="Lu H."/>
        </authorList>
    </citation>
    <scope>NUCLEOTIDE SEQUENCE [LARGE SCALE GENOMIC DNA]</scope>
    <source>
        <strain evidence="3 4">DC25W</strain>
    </source>
</reference>
<evidence type="ECO:0000256" key="1">
    <source>
        <dbReference type="SAM" id="SignalP"/>
    </source>
</evidence>
<feature type="domain" description="DUF3857" evidence="2">
    <location>
        <begin position="75"/>
        <end position="225"/>
    </location>
</feature>
<dbReference type="Gene3D" id="3.10.620.30">
    <property type="match status" value="1"/>
</dbReference>
<dbReference type="Gene3D" id="2.60.40.3140">
    <property type="match status" value="1"/>
</dbReference>
<evidence type="ECO:0000259" key="2">
    <source>
        <dbReference type="Pfam" id="PF12969"/>
    </source>
</evidence>
<dbReference type="InterPro" id="IPR024618">
    <property type="entry name" value="DUF3857"/>
</dbReference>
<keyword evidence="4" id="KW-1185">Reference proteome</keyword>
<proteinExistence type="predicted"/>
<sequence>MTPRCTFHKCILLITCVLLGFYTQAQTPAAPITFGKVDLKDLQMKSYPKDTAAEAVVLCDYGEYSYYFGKDLPKVTYRRHVRIKILKKSGFGYASQKIPFYITSNPDKGETISNLQAITWNVENGSPASYTMSDDEFFEEKGTNTVYYKKFTFPQVREGSVLEYSYEIESGLWYSLRNWNFQTNIPTLWSELRAEIPAYFDFKITLNSLLPLKVQETKQGSQNFMRSDIRDPYLAYRFAIEDTPALKEEPFLTTLENYRSKLSFELAVTYLPNQGKIDYSQTWEALNETLLMSDNFGKQIKKYDEAQNIAKLLKTQTKDSLALLTAAYQYIQNNMQWDGENEVFTSSANLNKVAEKGLGNSAEINLMLVRLLRECGFDANPMILSTRENGLPTDLVLLDRFDFTIAHVSLNGKDILLDATSKYAQVDLLPLRCLNEKGRLIVRKNSRWIPIPARPVSRKVSLINMEILPDQQMKGNVNVSYVGHDAVFFRSAVLSKGKEDYISNFKKNKPNQNISKVDLVAVDSLGQMPEMKIQTVYNEAYTTAGDRIYFTPMLDLGEETNPFKSPIRNYPVEFGIPQEETFSAVYKIPADYIVEEMPKGESVTLPNNGGRFDFRVTLLDGEVKIDSKVSLKKALYSSEEYGALRELFNRIVVKHAEQIILKKK</sequence>
<evidence type="ECO:0000313" key="3">
    <source>
        <dbReference type="EMBL" id="MEA5425581.1"/>
    </source>
</evidence>
<name>A0ABU5SE66_9BACT</name>
<dbReference type="EMBL" id="JAYGIM010000002">
    <property type="protein sequence ID" value="MEA5425581.1"/>
    <property type="molecule type" value="Genomic_DNA"/>
</dbReference>
<evidence type="ECO:0000313" key="4">
    <source>
        <dbReference type="Proteomes" id="UP001302222"/>
    </source>
</evidence>
<gene>
    <name evidence="3" type="ORF">VB798_03305</name>
</gene>
<dbReference type="Pfam" id="PF12969">
    <property type="entry name" value="DUF3857"/>
    <property type="match status" value="1"/>
</dbReference>
<feature type="signal peptide" evidence="1">
    <location>
        <begin position="1"/>
        <end position="25"/>
    </location>
</feature>
<feature type="chain" id="PRO_5046275661" evidence="1">
    <location>
        <begin position="26"/>
        <end position="664"/>
    </location>
</feature>